<evidence type="ECO:0000256" key="2">
    <source>
        <dbReference type="ARBA" id="ARBA00022741"/>
    </source>
</evidence>
<dbReference type="PROSITE" id="PS50893">
    <property type="entry name" value="ABC_TRANSPORTER_2"/>
    <property type="match status" value="1"/>
</dbReference>
<keyword evidence="1" id="KW-0813">Transport</keyword>
<proteinExistence type="predicted"/>
<dbReference type="Proteomes" id="UP000606044">
    <property type="component" value="Unassembled WGS sequence"/>
</dbReference>
<keyword evidence="6" id="KW-1185">Reference proteome</keyword>
<dbReference type="InterPro" id="IPR032823">
    <property type="entry name" value="BCA_ABC_TP_C"/>
</dbReference>
<evidence type="ECO:0000313" key="5">
    <source>
        <dbReference type="EMBL" id="GGF52548.1"/>
    </source>
</evidence>
<dbReference type="FunFam" id="3.40.50.300:FF:000421">
    <property type="entry name" value="Branched-chain amino acid ABC transporter ATP-binding protein"/>
    <property type="match status" value="1"/>
</dbReference>
<keyword evidence="3 5" id="KW-0067">ATP-binding</keyword>
<dbReference type="CDD" id="cd03219">
    <property type="entry name" value="ABC_Mj1267_LivG_branched"/>
    <property type="match status" value="1"/>
</dbReference>
<reference evidence="5" key="2">
    <citation type="submission" date="2020-09" db="EMBL/GenBank/DDBJ databases">
        <authorList>
            <person name="Sun Q."/>
            <person name="Sedlacek I."/>
        </authorList>
    </citation>
    <scope>NUCLEOTIDE SEQUENCE</scope>
    <source>
        <strain evidence="5">CCM 7897</strain>
    </source>
</reference>
<dbReference type="AlphaFoldDB" id="A0A917BQS5"/>
<sequence length="285" mass="31380">MTPASAPHVRPAAPLSRHAPATDIALSCHGIERSFGGLRALKGVDLEVRQGQIFGLVGPNGSGKTTMVNVMTGFYPPNAGRVELFGADITRMAPHKVARCGVARTFQNLALFKGMSVLDNVLLGRHVHMRPSALASLFYWVWAEREELAHRRVVEEIIDFMQLQDIRDEPVEAIPMGLQKRVELARALVAQPRFLILDEPMAGMNQEEKEYIARFILDARDERDVTIFIIEHHMDVVTAICDEVVVLCYGEVIARGDPATAIAQPQVVKAYLGERAAARHAGTAS</sequence>
<dbReference type="GO" id="GO:0005886">
    <property type="term" value="C:plasma membrane"/>
    <property type="evidence" value="ECO:0007669"/>
    <property type="project" value="TreeGrafter"/>
</dbReference>
<accession>A0A917BQS5</accession>
<name>A0A917BQS5_9HYPH</name>
<dbReference type="InterPro" id="IPR027417">
    <property type="entry name" value="P-loop_NTPase"/>
</dbReference>
<dbReference type="InterPro" id="IPR003439">
    <property type="entry name" value="ABC_transporter-like_ATP-bd"/>
</dbReference>
<evidence type="ECO:0000256" key="1">
    <source>
        <dbReference type="ARBA" id="ARBA00022448"/>
    </source>
</evidence>
<dbReference type="PANTHER" id="PTHR45772">
    <property type="entry name" value="CONSERVED COMPONENT OF ABC TRANSPORTER FOR NATURAL AMINO ACIDS-RELATED"/>
    <property type="match status" value="1"/>
</dbReference>
<dbReference type="PANTHER" id="PTHR45772:SF1">
    <property type="entry name" value="ABC TRANSPORTER ATP-BINDING PROTEIN"/>
    <property type="match status" value="1"/>
</dbReference>
<evidence type="ECO:0000256" key="3">
    <source>
        <dbReference type="ARBA" id="ARBA00022840"/>
    </source>
</evidence>
<keyword evidence="2" id="KW-0547">Nucleotide-binding</keyword>
<protein>
    <submittedName>
        <fullName evidence="5">ABC transporter ATP-binding protein</fullName>
    </submittedName>
</protein>
<evidence type="ECO:0000313" key="6">
    <source>
        <dbReference type="Proteomes" id="UP000606044"/>
    </source>
</evidence>
<dbReference type="InterPro" id="IPR051120">
    <property type="entry name" value="ABC_AA/LPS_Transport"/>
</dbReference>
<dbReference type="GO" id="GO:0005524">
    <property type="term" value="F:ATP binding"/>
    <property type="evidence" value="ECO:0007669"/>
    <property type="project" value="UniProtKB-KW"/>
</dbReference>
<dbReference type="GO" id="GO:0016887">
    <property type="term" value="F:ATP hydrolysis activity"/>
    <property type="evidence" value="ECO:0007669"/>
    <property type="project" value="InterPro"/>
</dbReference>
<dbReference type="Gene3D" id="3.40.50.300">
    <property type="entry name" value="P-loop containing nucleotide triphosphate hydrolases"/>
    <property type="match status" value="1"/>
</dbReference>
<dbReference type="InterPro" id="IPR003593">
    <property type="entry name" value="AAA+_ATPase"/>
</dbReference>
<feature type="domain" description="ABC transporter" evidence="4">
    <location>
        <begin position="26"/>
        <end position="274"/>
    </location>
</feature>
<gene>
    <name evidence="5" type="primary">livG</name>
    <name evidence="5" type="ORF">GCM10007301_10040</name>
</gene>
<dbReference type="Pfam" id="PF00005">
    <property type="entry name" value="ABC_tran"/>
    <property type="match status" value="1"/>
</dbReference>
<dbReference type="SMART" id="SM00382">
    <property type="entry name" value="AAA"/>
    <property type="match status" value="1"/>
</dbReference>
<dbReference type="Pfam" id="PF12399">
    <property type="entry name" value="BCA_ABC_TP_C"/>
    <property type="match status" value="1"/>
</dbReference>
<dbReference type="EMBL" id="BMCT01000001">
    <property type="protein sequence ID" value="GGF52548.1"/>
    <property type="molecule type" value="Genomic_DNA"/>
</dbReference>
<evidence type="ECO:0000259" key="4">
    <source>
        <dbReference type="PROSITE" id="PS50893"/>
    </source>
</evidence>
<comment type="caution">
    <text evidence="5">The sequence shown here is derived from an EMBL/GenBank/DDBJ whole genome shotgun (WGS) entry which is preliminary data.</text>
</comment>
<dbReference type="SUPFAM" id="SSF52540">
    <property type="entry name" value="P-loop containing nucleoside triphosphate hydrolases"/>
    <property type="match status" value="1"/>
</dbReference>
<reference evidence="5" key="1">
    <citation type="journal article" date="2014" name="Int. J. Syst. Evol. Microbiol.">
        <title>Complete genome sequence of Corynebacterium casei LMG S-19264T (=DSM 44701T), isolated from a smear-ripened cheese.</title>
        <authorList>
            <consortium name="US DOE Joint Genome Institute (JGI-PGF)"/>
            <person name="Walter F."/>
            <person name="Albersmeier A."/>
            <person name="Kalinowski J."/>
            <person name="Ruckert C."/>
        </authorList>
    </citation>
    <scope>NUCLEOTIDE SEQUENCE</scope>
    <source>
        <strain evidence="5">CCM 7897</strain>
    </source>
</reference>
<organism evidence="5 6">
    <name type="scientific">Azorhizobium oxalatiphilum</name>
    <dbReference type="NCBI Taxonomy" id="980631"/>
    <lineage>
        <taxon>Bacteria</taxon>
        <taxon>Pseudomonadati</taxon>
        <taxon>Pseudomonadota</taxon>
        <taxon>Alphaproteobacteria</taxon>
        <taxon>Hyphomicrobiales</taxon>
        <taxon>Xanthobacteraceae</taxon>
        <taxon>Azorhizobium</taxon>
    </lineage>
</organism>